<dbReference type="InterPro" id="IPR011990">
    <property type="entry name" value="TPR-like_helical_dom_sf"/>
</dbReference>
<evidence type="ECO:0000313" key="3">
    <source>
        <dbReference type="EMBL" id="CAH7666153.1"/>
    </source>
</evidence>
<name>A0AAV0ADT7_PHAPC</name>
<organism evidence="4 5">
    <name type="scientific">Phakopsora pachyrhizi</name>
    <name type="common">Asian soybean rust disease fungus</name>
    <dbReference type="NCBI Taxonomy" id="170000"/>
    <lineage>
        <taxon>Eukaryota</taxon>
        <taxon>Fungi</taxon>
        <taxon>Dikarya</taxon>
        <taxon>Basidiomycota</taxon>
        <taxon>Pucciniomycotina</taxon>
        <taxon>Pucciniomycetes</taxon>
        <taxon>Pucciniales</taxon>
        <taxon>Phakopsoraceae</taxon>
        <taxon>Phakopsora</taxon>
    </lineage>
</organism>
<dbReference type="EMBL" id="CALTRL010000066">
    <property type="protein sequence ID" value="CAH7666153.1"/>
    <property type="molecule type" value="Genomic_DNA"/>
</dbReference>
<evidence type="ECO:0000313" key="4">
    <source>
        <dbReference type="EMBL" id="CAH7666197.1"/>
    </source>
</evidence>
<dbReference type="GO" id="GO:0030544">
    <property type="term" value="F:Hsp70 protein binding"/>
    <property type="evidence" value="ECO:0007669"/>
    <property type="project" value="TreeGrafter"/>
</dbReference>
<evidence type="ECO:0000256" key="1">
    <source>
        <dbReference type="SAM" id="Coils"/>
    </source>
</evidence>
<accession>A0AAV0ADT7</accession>
<dbReference type="GO" id="GO:0006457">
    <property type="term" value="P:protein folding"/>
    <property type="evidence" value="ECO:0007669"/>
    <property type="project" value="TreeGrafter"/>
</dbReference>
<dbReference type="SUPFAM" id="SSF48452">
    <property type="entry name" value="TPR-like"/>
    <property type="match status" value="1"/>
</dbReference>
<evidence type="ECO:0008006" key="6">
    <source>
        <dbReference type="Google" id="ProtNLM"/>
    </source>
</evidence>
<gene>
    <name evidence="3" type="ORF">PPACK8108_LOCUS490</name>
    <name evidence="4" type="ORF">PPACK8108_LOCUS534</name>
</gene>
<keyword evidence="1" id="KW-0175">Coiled coil</keyword>
<dbReference type="PANTHER" id="PTHR46035">
    <property type="entry name" value="TETRATRICOPEPTIDE REPEAT PROTEIN 4"/>
    <property type="match status" value="1"/>
</dbReference>
<reference evidence="4" key="1">
    <citation type="submission" date="2022-06" db="EMBL/GenBank/DDBJ databases">
        <authorList>
            <consortium name="SYNGENTA / RWTH Aachen University"/>
        </authorList>
    </citation>
    <scope>NUCLEOTIDE SEQUENCE</scope>
</reference>
<dbReference type="PANTHER" id="PTHR46035:SF1">
    <property type="entry name" value="TETRATRICOPEPTIDE REPEAT PROTEIN 4"/>
    <property type="match status" value="1"/>
</dbReference>
<dbReference type="GO" id="GO:0005829">
    <property type="term" value="C:cytosol"/>
    <property type="evidence" value="ECO:0007669"/>
    <property type="project" value="TreeGrafter"/>
</dbReference>
<proteinExistence type="predicted"/>
<dbReference type="AlphaFoldDB" id="A0AAV0ADT7"/>
<feature type="coiled-coil region" evidence="1">
    <location>
        <begin position="177"/>
        <end position="211"/>
    </location>
</feature>
<feature type="region of interest" description="Disordered" evidence="2">
    <location>
        <begin position="1"/>
        <end position="21"/>
    </location>
</feature>
<dbReference type="Gene3D" id="1.25.40.10">
    <property type="entry name" value="Tetratricopeptide repeat domain"/>
    <property type="match status" value="1"/>
</dbReference>
<keyword evidence="5" id="KW-1185">Reference proteome</keyword>
<comment type="caution">
    <text evidence="4">The sequence shown here is derived from an EMBL/GenBank/DDBJ whole genome shotgun (WGS) entry which is preliminary data.</text>
</comment>
<dbReference type="Proteomes" id="UP001153365">
    <property type="component" value="Unassembled WGS sequence"/>
</dbReference>
<evidence type="ECO:0000256" key="2">
    <source>
        <dbReference type="SAM" id="MobiDB-lite"/>
    </source>
</evidence>
<protein>
    <recommendedName>
        <fullName evidence="6">Cns1/TTC4 wheel domain-containing protein</fullName>
    </recommendedName>
</protein>
<sequence>MNFGPSLPPDRPSEDASAEELWDKAGWNEVPLFMNKLPDSTTKTKTSSSSNQPLEALQALIYDSDQEDDAEDWLEPLESLKQRGNELFRSKDYRQALGFYNQSSDWIENLYKKQKEKPERSGKNVPDELERSIYSNRSACHLALGNNRSCLNDCLKALKPPLPRPITRAIVKSYFRASKSLLRLERFEEALKNVEELIGKIKSEMDDSKSETKENYQEIYRLRDEIDQKIRLENQRLNQIKLDQVFEMKKNKILVGALRVSRGVILDESRFPPNRSKLPPGLEPVHFEDETFLNGLKEGKDEVGSIDSVIESVPLIYPVYVYRPKDIVPSRDLILSWNENDLMIDHLQNLVQQEEAGGEEVVANGLGYRFYLISFRKKIMRCGNKMTFKKIAQNLSTPRSSSDRSDDCKEDGLELGCDGQLELFLLAIGKAETEWIAETKKNLLKG</sequence>
<dbReference type="GO" id="GO:0005634">
    <property type="term" value="C:nucleus"/>
    <property type="evidence" value="ECO:0007669"/>
    <property type="project" value="TreeGrafter"/>
</dbReference>
<dbReference type="GO" id="GO:0051879">
    <property type="term" value="F:Hsp90 protein binding"/>
    <property type="evidence" value="ECO:0007669"/>
    <property type="project" value="TreeGrafter"/>
</dbReference>
<evidence type="ECO:0000313" key="5">
    <source>
        <dbReference type="Proteomes" id="UP001153365"/>
    </source>
</evidence>
<dbReference type="EMBL" id="CALTRL010000077">
    <property type="protein sequence ID" value="CAH7666197.1"/>
    <property type="molecule type" value="Genomic_DNA"/>
</dbReference>
<feature type="compositionally biased region" description="Pro residues" evidence="2">
    <location>
        <begin position="1"/>
        <end position="10"/>
    </location>
</feature>